<name>A0AAX4P610_9CHLO</name>
<dbReference type="GO" id="GO:0070914">
    <property type="term" value="P:UV-damage excision repair"/>
    <property type="evidence" value="ECO:0007669"/>
    <property type="project" value="TreeGrafter"/>
</dbReference>
<dbReference type="GO" id="GO:0003684">
    <property type="term" value="F:damaged DNA binding"/>
    <property type="evidence" value="ECO:0007669"/>
    <property type="project" value="InterPro"/>
</dbReference>
<dbReference type="Pfam" id="PF05181">
    <property type="entry name" value="XPA_C"/>
    <property type="match status" value="1"/>
</dbReference>
<evidence type="ECO:0000256" key="4">
    <source>
        <dbReference type="SAM" id="MobiDB-lite"/>
    </source>
</evidence>
<accession>A0AAX4P610</accession>
<reference evidence="6 7" key="1">
    <citation type="submission" date="2024-03" db="EMBL/GenBank/DDBJ databases">
        <title>Complete genome sequence of the green alga Chloropicon roscoffensis RCC1871.</title>
        <authorList>
            <person name="Lemieux C."/>
            <person name="Pombert J.-F."/>
            <person name="Otis C."/>
            <person name="Turmel M."/>
        </authorList>
    </citation>
    <scope>NUCLEOTIDE SEQUENCE [LARGE SCALE GENOMIC DNA]</scope>
    <source>
        <strain evidence="6 7">RCC1871</strain>
    </source>
</reference>
<dbReference type="GO" id="GO:1901255">
    <property type="term" value="P:nucleotide-excision repair involved in interstrand cross-link repair"/>
    <property type="evidence" value="ECO:0007669"/>
    <property type="project" value="TreeGrafter"/>
</dbReference>
<keyword evidence="2" id="KW-0862">Zinc</keyword>
<comment type="subcellular location">
    <subcellularLocation>
        <location evidence="1">Nucleus</location>
    </subcellularLocation>
</comment>
<dbReference type="InterPro" id="IPR037129">
    <property type="entry name" value="XPA_sf"/>
</dbReference>
<dbReference type="GO" id="GO:0000715">
    <property type="term" value="P:nucleotide-excision repair, DNA damage recognition"/>
    <property type="evidence" value="ECO:0007669"/>
    <property type="project" value="TreeGrafter"/>
</dbReference>
<feature type="domain" description="XPA C-terminal" evidence="5">
    <location>
        <begin position="53"/>
        <end position="96"/>
    </location>
</feature>
<feature type="compositionally biased region" description="Basic and acidic residues" evidence="4">
    <location>
        <begin position="126"/>
        <end position="152"/>
    </location>
</feature>
<feature type="region of interest" description="Disordered" evidence="4">
    <location>
        <begin position="109"/>
        <end position="173"/>
    </location>
</feature>
<evidence type="ECO:0000256" key="3">
    <source>
        <dbReference type="ARBA" id="ARBA00023242"/>
    </source>
</evidence>
<dbReference type="InterPro" id="IPR000465">
    <property type="entry name" value="XPA/RAD14"/>
</dbReference>
<evidence type="ECO:0000313" key="6">
    <source>
        <dbReference type="EMBL" id="WZN61767.1"/>
    </source>
</evidence>
<dbReference type="InterPro" id="IPR022656">
    <property type="entry name" value="XPA_C"/>
</dbReference>
<evidence type="ECO:0000256" key="2">
    <source>
        <dbReference type="ARBA" id="ARBA00022833"/>
    </source>
</evidence>
<dbReference type="Proteomes" id="UP001472866">
    <property type="component" value="Chromosome 04"/>
</dbReference>
<dbReference type="EMBL" id="CP151504">
    <property type="protein sequence ID" value="WZN61767.1"/>
    <property type="molecule type" value="Genomic_DNA"/>
</dbReference>
<dbReference type="PANTHER" id="PTHR10142:SF0">
    <property type="entry name" value="DNA REPAIR PROTEIN COMPLEMENTING XP-A CELLS"/>
    <property type="match status" value="1"/>
</dbReference>
<sequence>MKRDIGSATSVAPRSDVDSKELKCACGADKYSVEYFEAYGVVLCRDCKKNDPLLNKTEAKKRYGLTDSDLDSLGHIARHNPLRTNWPAMLLYLVSQLKELSKAKWGDADPQAAKEEWSRMRVQKRKEREREREEKRAVKKKKFEEKKEELNQRNRSNSITSENCGLDVEVEEI</sequence>
<dbReference type="GO" id="GO:0000110">
    <property type="term" value="C:nucleotide-excision repair factor 1 complex"/>
    <property type="evidence" value="ECO:0007669"/>
    <property type="project" value="TreeGrafter"/>
</dbReference>
<protein>
    <recommendedName>
        <fullName evidence="5">XPA C-terminal domain-containing protein</fullName>
    </recommendedName>
</protein>
<dbReference type="PANTHER" id="PTHR10142">
    <property type="entry name" value="DNA REPAIR PROTEIN COMPLEMENTING XP-A CELLS"/>
    <property type="match status" value="1"/>
</dbReference>
<dbReference type="AlphaFoldDB" id="A0AAX4P610"/>
<evidence type="ECO:0000259" key="5">
    <source>
        <dbReference type="Pfam" id="PF05181"/>
    </source>
</evidence>
<organism evidence="6 7">
    <name type="scientific">Chloropicon roscoffensis</name>
    <dbReference type="NCBI Taxonomy" id="1461544"/>
    <lineage>
        <taxon>Eukaryota</taxon>
        <taxon>Viridiplantae</taxon>
        <taxon>Chlorophyta</taxon>
        <taxon>Chloropicophyceae</taxon>
        <taxon>Chloropicales</taxon>
        <taxon>Chloropicaceae</taxon>
        <taxon>Chloropicon</taxon>
    </lineage>
</organism>
<proteinExistence type="predicted"/>
<keyword evidence="7" id="KW-1185">Reference proteome</keyword>
<dbReference type="SUPFAM" id="SSF46955">
    <property type="entry name" value="Putative DNA-binding domain"/>
    <property type="match status" value="1"/>
</dbReference>
<dbReference type="InterPro" id="IPR009061">
    <property type="entry name" value="DNA-bd_dom_put_sf"/>
</dbReference>
<keyword evidence="3" id="KW-0539">Nucleus</keyword>
<evidence type="ECO:0000313" key="7">
    <source>
        <dbReference type="Proteomes" id="UP001472866"/>
    </source>
</evidence>
<feature type="compositionally biased region" description="Polar residues" evidence="4">
    <location>
        <begin position="153"/>
        <end position="163"/>
    </location>
</feature>
<evidence type="ECO:0000256" key="1">
    <source>
        <dbReference type="ARBA" id="ARBA00004123"/>
    </source>
</evidence>
<feature type="compositionally biased region" description="Basic and acidic residues" evidence="4">
    <location>
        <begin position="109"/>
        <end position="119"/>
    </location>
</feature>
<gene>
    <name evidence="6" type="ORF">HKI87_04g33020</name>
</gene>
<dbReference type="GO" id="GO:0006284">
    <property type="term" value="P:base-excision repair"/>
    <property type="evidence" value="ECO:0007669"/>
    <property type="project" value="TreeGrafter"/>
</dbReference>
<dbReference type="Gene3D" id="3.90.530.10">
    <property type="entry name" value="XPA C-terminal domain"/>
    <property type="match status" value="1"/>
</dbReference>